<dbReference type="PROSITE" id="PS51186">
    <property type="entry name" value="GNAT"/>
    <property type="match status" value="1"/>
</dbReference>
<protein>
    <submittedName>
        <fullName evidence="4">Acyl-CoA N-acyltransferase</fullName>
    </submittedName>
</protein>
<accession>A0A9P4VQF8</accession>
<dbReference type="InterPro" id="IPR051556">
    <property type="entry name" value="N-term/lysine_N-AcTrnsfr"/>
</dbReference>
<evidence type="ECO:0000256" key="1">
    <source>
        <dbReference type="ARBA" id="ARBA00022679"/>
    </source>
</evidence>
<dbReference type="GO" id="GO:0007064">
    <property type="term" value="P:mitotic sister chromatid cohesion"/>
    <property type="evidence" value="ECO:0007669"/>
    <property type="project" value="TreeGrafter"/>
</dbReference>
<dbReference type="Gene3D" id="3.40.630.30">
    <property type="match status" value="1"/>
</dbReference>
<dbReference type="PANTHER" id="PTHR42919:SF8">
    <property type="entry name" value="N-ALPHA-ACETYLTRANSFERASE 50"/>
    <property type="match status" value="1"/>
</dbReference>
<dbReference type="Pfam" id="PF00583">
    <property type="entry name" value="Acetyltransf_1"/>
    <property type="match status" value="1"/>
</dbReference>
<keyword evidence="2" id="KW-0012">Acyltransferase</keyword>
<dbReference type="EMBL" id="MU006094">
    <property type="protein sequence ID" value="KAF2839788.1"/>
    <property type="molecule type" value="Genomic_DNA"/>
</dbReference>
<evidence type="ECO:0000256" key="2">
    <source>
        <dbReference type="ARBA" id="ARBA00023315"/>
    </source>
</evidence>
<gene>
    <name evidence="4" type="ORF">M501DRAFT_991794</name>
</gene>
<reference evidence="4" key="1">
    <citation type="journal article" date="2020" name="Stud. Mycol.">
        <title>101 Dothideomycetes genomes: a test case for predicting lifestyles and emergence of pathogens.</title>
        <authorList>
            <person name="Haridas S."/>
            <person name="Albert R."/>
            <person name="Binder M."/>
            <person name="Bloem J."/>
            <person name="Labutti K."/>
            <person name="Salamov A."/>
            <person name="Andreopoulos B."/>
            <person name="Baker S."/>
            <person name="Barry K."/>
            <person name="Bills G."/>
            <person name="Bluhm B."/>
            <person name="Cannon C."/>
            <person name="Castanera R."/>
            <person name="Culley D."/>
            <person name="Daum C."/>
            <person name="Ezra D."/>
            <person name="Gonzalez J."/>
            <person name="Henrissat B."/>
            <person name="Kuo A."/>
            <person name="Liang C."/>
            <person name="Lipzen A."/>
            <person name="Lutzoni F."/>
            <person name="Magnuson J."/>
            <person name="Mondo S."/>
            <person name="Nolan M."/>
            <person name="Ohm R."/>
            <person name="Pangilinan J."/>
            <person name="Park H.-J."/>
            <person name="Ramirez L."/>
            <person name="Alfaro M."/>
            <person name="Sun H."/>
            <person name="Tritt A."/>
            <person name="Yoshinaga Y."/>
            <person name="Zwiers L.-H."/>
            <person name="Turgeon B."/>
            <person name="Goodwin S."/>
            <person name="Spatafora J."/>
            <person name="Crous P."/>
            <person name="Grigoriev I."/>
        </authorList>
    </citation>
    <scope>NUCLEOTIDE SEQUENCE</scope>
    <source>
        <strain evidence="4">CBS 101060</strain>
    </source>
</reference>
<dbReference type="CDD" id="cd04301">
    <property type="entry name" value="NAT_SF"/>
    <property type="match status" value="1"/>
</dbReference>
<dbReference type="GO" id="GO:0031415">
    <property type="term" value="C:NatA complex"/>
    <property type="evidence" value="ECO:0007669"/>
    <property type="project" value="TreeGrafter"/>
</dbReference>
<sequence length="305" mass="34453">MTIYLLPFARFILYNTSKTNFTEGPKLYLEFISERLIVIRGNSHKTIAFCIVPFYAMFQTSLTAWLNKPKTVKEPPPNLIPLTTNNIKAAPPRQDDIISCPKSPRKHVPSFGKLNALPSNVTLEHLTPETLPAFKRLNALLLPIPYPQKFYDEIFSDPITAGITLMALWHSKPSTASMSSPSEPSTSKPTLVAAIRCRILPTESKPTLYISTIGILSPYRSHGLATHLLSRVLSHAIEEYDVGTVSAHVWEANAEGREWYRKRGFEEVEWEEGYYRRLKPNTAIRVERRVGVGDLLMTAREESEG</sequence>
<dbReference type="OrthoDB" id="47374at2759"/>
<evidence type="ECO:0000313" key="5">
    <source>
        <dbReference type="Proteomes" id="UP000799429"/>
    </source>
</evidence>
<keyword evidence="5" id="KW-1185">Reference proteome</keyword>
<dbReference type="SUPFAM" id="SSF55729">
    <property type="entry name" value="Acyl-CoA N-acyltransferases (Nat)"/>
    <property type="match status" value="1"/>
</dbReference>
<dbReference type="GO" id="GO:0016747">
    <property type="term" value="F:acyltransferase activity, transferring groups other than amino-acyl groups"/>
    <property type="evidence" value="ECO:0007669"/>
    <property type="project" value="InterPro"/>
</dbReference>
<evidence type="ECO:0000259" key="3">
    <source>
        <dbReference type="PROSITE" id="PS51186"/>
    </source>
</evidence>
<dbReference type="AlphaFoldDB" id="A0A9P4VQF8"/>
<organism evidence="4 5">
    <name type="scientific">Patellaria atrata CBS 101060</name>
    <dbReference type="NCBI Taxonomy" id="1346257"/>
    <lineage>
        <taxon>Eukaryota</taxon>
        <taxon>Fungi</taxon>
        <taxon>Dikarya</taxon>
        <taxon>Ascomycota</taxon>
        <taxon>Pezizomycotina</taxon>
        <taxon>Dothideomycetes</taxon>
        <taxon>Dothideomycetes incertae sedis</taxon>
        <taxon>Patellariales</taxon>
        <taxon>Patellariaceae</taxon>
        <taxon>Patellaria</taxon>
    </lineage>
</organism>
<proteinExistence type="predicted"/>
<dbReference type="PANTHER" id="PTHR42919">
    <property type="entry name" value="N-ALPHA-ACETYLTRANSFERASE"/>
    <property type="match status" value="1"/>
</dbReference>
<comment type="caution">
    <text evidence="4">The sequence shown here is derived from an EMBL/GenBank/DDBJ whole genome shotgun (WGS) entry which is preliminary data.</text>
</comment>
<dbReference type="InterPro" id="IPR000182">
    <property type="entry name" value="GNAT_dom"/>
</dbReference>
<evidence type="ECO:0000313" key="4">
    <source>
        <dbReference type="EMBL" id="KAF2839788.1"/>
    </source>
</evidence>
<keyword evidence="1" id="KW-0808">Transferase</keyword>
<feature type="domain" description="N-acetyltransferase" evidence="3">
    <location>
        <begin position="121"/>
        <end position="291"/>
    </location>
</feature>
<dbReference type="InterPro" id="IPR016181">
    <property type="entry name" value="Acyl_CoA_acyltransferase"/>
</dbReference>
<name>A0A9P4VQF8_9PEZI</name>
<dbReference type="Proteomes" id="UP000799429">
    <property type="component" value="Unassembled WGS sequence"/>
</dbReference>